<name>A0A2T8HNU6_9SPHI</name>
<keyword evidence="1" id="KW-0472">Membrane</keyword>
<keyword evidence="3" id="KW-1185">Reference proteome</keyword>
<keyword evidence="1" id="KW-1133">Transmembrane helix</keyword>
<accession>A0A2T8HNU6</accession>
<gene>
    <name evidence="2" type="ORF">DC487_05655</name>
</gene>
<dbReference type="AlphaFoldDB" id="A0A2T8HNU6"/>
<keyword evidence="1" id="KW-0812">Transmembrane</keyword>
<comment type="caution">
    <text evidence="2">The sequence shown here is derived from an EMBL/GenBank/DDBJ whole genome shotgun (WGS) entry which is preliminary data.</text>
</comment>
<evidence type="ECO:0000313" key="2">
    <source>
        <dbReference type="EMBL" id="PVH27083.1"/>
    </source>
</evidence>
<reference evidence="2 3" key="1">
    <citation type="submission" date="2018-04" db="EMBL/GenBank/DDBJ databases">
        <title>Sphingobacterium cortibacter sp. nov.</title>
        <authorList>
            <person name="Li Y."/>
        </authorList>
    </citation>
    <scope>NUCLEOTIDE SEQUENCE [LARGE SCALE GENOMIC DNA]</scope>
    <source>
        <strain evidence="2 3">2c-3</strain>
    </source>
</reference>
<dbReference type="RefSeq" id="WP_116774938.1">
    <property type="nucleotide sequence ID" value="NZ_QDKG01000001.1"/>
</dbReference>
<dbReference type="InterPro" id="IPR048136">
    <property type="entry name" value="STM3941-like"/>
</dbReference>
<dbReference type="OrthoDB" id="707311at2"/>
<dbReference type="EMBL" id="QDKG01000001">
    <property type="protein sequence ID" value="PVH27083.1"/>
    <property type="molecule type" value="Genomic_DNA"/>
</dbReference>
<feature type="transmembrane region" description="Helical" evidence="1">
    <location>
        <begin position="44"/>
        <end position="63"/>
    </location>
</feature>
<organism evidence="2 3">
    <name type="scientific">Sphingobacterium corticibacter</name>
    <dbReference type="NCBI Taxonomy" id="2171749"/>
    <lineage>
        <taxon>Bacteria</taxon>
        <taxon>Pseudomonadati</taxon>
        <taxon>Bacteroidota</taxon>
        <taxon>Sphingobacteriia</taxon>
        <taxon>Sphingobacteriales</taxon>
        <taxon>Sphingobacteriaceae</taxon>
        <taxon>Sphingobacterium</taxon>
    </lineage>
</organism>
<sequence>MKTTEFFAKKGKTANVLLSSGAICVLLLGIAIYSSGWIDNELKVKPLVISSALFLIMTALLIGKLRGLKDKSPLITLTANTFQGRTAPLTKAFGKGEWVDVKDINLETSGGDRLVVVTLANQEKYTGHLSKMMKSIAIDKERNELNIMYSASEIELSPEQLLETFQSYWKESTEKTMPA</sequence>
<evidence type="ECO:0000313" key="3">
    <source>
        <dbReference type="Proteomes" id="UP000245627"/>
    </source>
</evidence>
<dbReference type="Proteomes" id="UP000245627">
    <property type="component" value="Unassembled WGS sequence"/>
</dbReference>
<evidence type="ECO:0000256" key="1">
    <source>
        <dbReference type="SAM" id="Phobius"/>
    </source>
</evidence>
<feature type="transmembrane region" description="Helical" evidence="1">
    <location>
        <begin position="16"/>
        <end position="38"/>
    </location>
</feature>
<dbReference type="NCBIfam" id="NF041635">
    <property type="entry name" value="STM3941_fam"/>
    <property type="match status" value="1"/>
</dbReference>
<proteinExistence type="predicted"/>
<protein>
    <submittedName>
        <fullName evidence="2">Uncharacterized protein</fullName>
    </submittedName>
</protein>